<dbReference type="Gene3D" id="1.10.472.10">
    <property type="entry name" value="Cyclin-like"/>
    <property type="match status" value="1"/>
</dbReference>
<feature type="domain" description="TFIIB-type" evidence="6">
    <location>
        <begin position="5"/>
        <end position="35"/>
    </location>
</feature>
<keyword evidence="7" id="KW-0648">Protein biosynthesis</keyword>
<dbReference type="InterPro" id="IPR013763">
    <property type="entry name" value="Cyclin-like_dom"/>
</dbReference>
<dbReference type="EMBL" id="LT981265">
    <property type="protein sequence ID" value="SPC33408.1"/>
    <property type="molecule type" value="Genomic_DNA"/>
</dbReference>
<dbReference type="SUPFAM" id="SSF57783">
    <property type="entry name" value="Zinc beta-ribbon"/>
    <property type="match status" value="1"/>
</dbReference>
<keyword evidence="3" id="KW-0805">Transcription regulation</keyword>
<dbReference type="InterPro" id="IPR000812">
    <property type="entry name" value="TFIIB"/>
</dbReference>
<keyword evidence="5" id="KW-0479">Metal-binding</keyword>
<dbReference type="GO" id="GO:0097550">
    <property type="term" value="C:transcription preinitiation complex"/>
    <property type="evidence" value="ECO:0007669"/>
    <property type="project" value="TreeGrafter"/>
</dbReference>
<dbReference type="Pfam" id="PF00382">
    <property type="entry name" value="TFIIB"/>
    <property type="match status" value="2"/>
</dbReference>
<dbReference type="GO" id="GO:0003743">
    <property type="term" value="F:translation initiation factor activity"/>
    <property type="evidence" value="ECO:0007669"/>
    <property type="project" value="UniProtKB-KW"/>
</dbReference>
<comment type="similarity">
    <text evidence="1">Belongs to the TFIIB family.</text>
</comment>
<proteinExistence type="inferred from homology"/>
<dbReference type="SMART" id="SM00385">
    <property type="entry name" value="CYCLIN"/>
    <property type="match status" value="2"/>
</dbReference>
<dbReference type="RefSeq" id="WP_103287765.1">
    <property type="nucleotide sequence ID" value="NZ_LT981265.1"/>
</dbReference>
<dbReference type="KEGG" id="ncv:NCAV_0208"/>
<evidence type="ECO:0000256" key="3">
    <source>
        <dbReference type="ARBA" id="ARBA00023015"/>
    </source>
</evidence>
<dbReference type="GO" id="GO:0017025">
    <property type="term" value="F:TBP-class protein binding"/>
    <property type="evidence" value="ECO:0007669"/>
    <property type="project" value="InterPro"/>
</dbReference>
<evidence type="ECO:0000256" key="4">
    <source>
        <dbReference type="ARBA" id="ARBA00023163"/>
    </source>
</evidence>
<gene>
    <name evidence="7" type="primary">tfb</name>
    <name evidence="7" type="ORF">NCAV_0208</name>
</gene>
<evidence type="ECO:0000256" key="2">
    <source>
        <dbReference type="ARBA" id="ARBA00022737"/>
    </source>
</evidence>
<dbReference type="PROSITE" id="PS51134">
    <property type="entry name" value="ZF_TFIIB"/>
    <property type="match status" value="1"/>
</dbReference>
<dbReference type="InterPro" id="IPR036915">
    <property type="entry name" value="Cyclin-like_sf"/>
</dbReference>
<dbReference type="GeneID" id="41594310"/>
<dbReference type="Pfam" id="PF08271">
    <property type="entry name" value="Zn_Ribbon_TF"/>
    <property type="match status" value="1"/>
</dbReference>
<dbReference type="PANTHER" id="PTHR11618">
    <property type="entry name" value="TRANSCRIPTION INITIATION FACTOR IIB-RELATED"/>
    <property type="match status" value="1"/>
</dbReference>
<keyword evidence="2" id="KW-0677">Repeat</keyword>
<accession>A0A2K5AP36</accession>
<dbReference type="GO" id="GO:0008270">
    <property type="term" value="F:zinc ion binding"/>
    <property type="evidence" value="ECO:0007669"/>
    <property type="project" value="UniProtKB-KW"/>
</dbReference>
<protein>
    <submittedName>
        <fullName evidence="7">Transcription initiation factor IIB</fullName>
    </submittedName>
</protein>
<evidence type="ECO:0000313" key="8">
    <source>
        <dbReference type="Proteomes" id="UP000236248"/>
    </source>
</evidence>
<keyword evidence="4" id="KW-0804">Transcription</keyword>
<sequence length="329" mass="36813">MVVVSQRSCPECGSSIIEDQSSGEYFCSSCGYVAMEHIPTLLPESIAREPEERLKSSRSGGHTSYAYHDLGISTEISYANKDFTGKSICSGMVEQIASIRRWHNRLRACSSRDRRLRNVLIKINEICSILSLPSIVCETSSLLYRNFENKSGAKGRSVACMAAASVYLACKRCSIVRSMDEIVEAANCVQSKKLVYRYYRMLAIEQGSDSIGIDAQTQADKKHEQHVQLTLDRYISKLSNLSRVDTRVEKLAIDIARKVEDEDHNAMIDGKAPNGLAAAYIYIAAMLLGIKILQHDISTVSKVTEVTIRNRCREILNNYRIRLLLKSAQ</sequence>
<keyword evidence="8" id="KW-1185">Reference proteome</keyword>
<dbReference type="Proteomes" id="UP000236248">
    <property type="component" value="Chromosome NCAV"/>
</dbReference>
<name>A0A2K5AP36_9ARCH</name>
<dbReference type="SUPFAM" id="SSF47954">
    <property type="entry name" value="Cyclin-like"/>
    <property type="match status" value="2"/>
</dbReference>
<evidence type="ECO:0000256" key="1">
    <source>
        <dbReference type="ARBA" id="ARBA00010857"/>
    </source>
</evidence>
<reference evidence="8" key="1">
    <citation type="submission" date="2018-01" db="EMBL/GenBank/DDBJ databases">
        <authorList>
            <person name="Kerou L M."/>
        </authorList>
    </citation>
    <scope>NUCLEOTIDE SEQUENCE [LARGE SCALE GENOMIC DNA]</scope>
    <source>
        <strain evidence="8">SCU2</strain>
    </source>
</reference>
<dbReference type="AlphaFoldDB" id="A0A2K5AP36"/>
<dbReference type="PANTHER" id="PTHR11618:SF13">
    <property type="entry name" value="TRANSCRIPTION INITIATION FACTOR IIB"/>
    <property type="match status" value="1"/>
</dbReference>
<dbReference type="InterPro" id="IPR013150">
    <property type="entry name" value="TFIIB_cyclin"/>
</dbReference>
<evidence type="ECO:0000256" key="5">
    <source>
        <dbReference type="PROSITE-ProRule" id="PRU00469"/>
    </source>
</evidence>
<keyword evidence="5" id="KW-0863">Zinc-finger</keyword>
<evidence type="ECO:0000313" key="7">
    <source>
        <dbReference type="EMBL" id="SPC33408.1"/>
    </source>
</evidence>
<dbReference type="Gene3D" id="1.10.472.170">
    <property type="match status" value="1"/>
</dbReference>
<organism evidence="7 8">
    <name type="scientific">Candidatus Nitrosocaldus cavascurensis</name>
    <dbReference type="NCBI Taxonomy" id="2058097"/>
    <lineage>
        <taxon>Archaea</taxon>
        <taxon>Nitrososphaerota</taxon>
        <taxon>Nitrososphaeria</taxon>
        <taxon>Candidatus Nitrosocaldales</taxon>
        <taxon>Candidatus Nitrosocaldaceae</taxon>
        <taxon>Candidatus Nitrosocaldus</taxon>
    </lineage>
</organism>
<keyword evidence="7" id="KW-0396">Initiation factor</keyword>
<keyword evidence="5" id="KW-0862">Zinc</keyword>
<evidence type="ECO:0000259" key="6">
    <source>
        <dbReference type="PROSITE" id="PS51134"/>
    </source>
</evidence>
<dbReference type="PRINTS" id="PR00685">
    <property type="entry name" value="TIFACTORIIB"/>
</dbReference>
<dbReference type="GO" id="GO:0070897">
    <property type="term" value="P:transcription preinitiation complex assembly"/>
    <property type="evidence" value="ECO:0007669"/>
    <property type="project" value="InterPro"/>
</dbReference>
<dbReference type="InterPro" id="IPR013137">
    <property type="entry name" value="Znf_TFIIB"/>
</dbReference>